<sequence length="228" mass="24224">MVAHLVDAGHVDLGGVPGALQHLDDRFGRVVARAERHRADRSVHNIGAGLDGLHQRDLGDAGGRVAVHVDLHVTVGVLDSLDDVVGGLRLEQRGHVFQGDRIGAHVKQLAGQLHVTLHGVDRGDGVADGALRVLANLLHGSHGVFKVARIVHGVEDAENVHAGLSRLVDEAIDHFVLVVAVAEQVLPTQQHLQATVRQQLAEGPQALPRILIQETDTTVIGRSAPTLD</sequence>
<reference evidence="1" key="1">
    <citation type="submission" date="2019-08" db="EMBL/GenBank/DDBJ databases">
        <authorList>
            <person name="Kucharzyk K."/>
            <person name="Murdoch R.W."/>
            <person name="Higgins S."/>
            <person name="Loffler F."/>
        </authorList>
    </citation>
    <scope>NUCLEOTIDE SEQUENCE</scope>
</reference>
<evidence type="ECO:0000313" key="1">
    <source>
        <dbReference type="EMBL" id="MPM83503.1"/>
    </source>
</evidence>
<name>A0A645D326_9ZZZZ</name>
<dbReference type="EMBL" id="VSSQ01032284">
    <property type="protein sequence ID" value="MPM83503.1"/>
    <property type="molecule type" value="Genomic_DNA"/>
</dbReference>
<gene>
    <name evidence="1" type="ORF">SDC9_130567</name>
</gene>
<accession>A0A645D326</accession>
<protein>
    <submittedName>
        <fullName evidence="1">Uncharacterized protein</fullName>
    </submittedName>
</protein>
<proteinExistence type="predicted"/>
<organism evidence="1">
    <name type="scientific">bioreactor metagenome</name>
    <dbReference type="NCBI Taxonomy" id="1076179"/>
    <lineage>
        <taxon>unclassified sequences</taxon>
        <taxon>metagenomes</taxon>
        <taxon>ecological metagenomes</taxon>
    </lineage>
</organism>
<comment type="caution">
    <text evidence="1">The sequence shown here is derived from an EMBL/GenBank/DDBJ whole genome shotgun (WGS) entry which is preliminary data.</text>
</comment>
<dbReference type="AlphaFoldDB" id="A0A645D326"/>